<dbReference type="InterPro" id="IPR009003">
    <property type="entry name" value="Peptidase_S1_PA"/>
</dbReference>
<dbReference type="InterPro" id="IPR043504">
    <property type="entry name" value="Peptidase_S1_PA_chymotrypsin"/>
</dbReference>
<reference evidence="4 5" key="1">
    <citation type="journal article" date="2020" name="ISME J.">
        <title>Comparative genomics reveals insights into cyanobacterial evolution and habitat adaptation.</title>
        <authorList>
            <person name="Chen M.Y."/>
            <person name="Teng W.K."/>
            <person name="Zhao L."/>
            <person name="Hu C.X."/>
            <person name="Zhou Y.K."/>
            <person name="Han B.P."/>
            <person name="Song L.R."/>
            <person name="Shu W.S."/>
        </authorList>
    </citation>
    <scope>NUCLEOTIDE SEQUENCE [LARGE SCALE GENOMIC DNA]</scope>
    <source>
        <strain evidence="4 5">FACHB-288</strain>
    </source>
</reference>
<comment type="similarity">
    <text evidence="1">Belongs to the peptidase S1C family.</text>
</comment>
<keyword evidence="2" id="KW-0645">Protease</keyword>
<dbReference type="InterPro" id="IPR051201">
    <property type="entry name" value="Chloro_Bact_Ser_Proteases"/>
</dbReference>
<accession>A0ABR8AIQ9</accession>
<dbReference type="Gene3D" id="2.40.10.10">
    <property type="entry name" value="Trypsin-like serine proteases"/>
    <property type="match status" value="2"/>
</dbReference>
<organism evidence="4 5">
    <name type="scientific">Calothrix parietina FACHB-288</name>
    <dbReference type="NCBI Taxonomy" id="2692896"/>
    <lineage>
        <taxon>Bacteria</taxon>
        <taxon>Bacillati</taxon>
        <taxon>Cyanobacteriota</taxon>
        <taxon>Cyanophyceae</taxon>
        <taxon>Nostocales</taxon>
        <taxon>Calotrichaceae</taxon>
        <taxon>Calothrix</taxon>
    </lineage>
</organism>
<dbReference type="PANTHER" id="PTHR43343">
    <property type="entry name" value="PEPTIDASE S12"/>
    <property type="match status" value="1"/>
</dbReference>
<dbReference type="Pfam" id="PF13365">
    <property type="entry name" value="Trypsin_2"/>
    <property type="match status" value="1"/>
</dbReference>
<keyword evidence="3" id="KW-0378">Hydrolase</keyword>
<dbReference type="Proteomes" id="UP000658514">
    <property type="component" value="Unassembled WGS sequence"/>
</dbReference>
<proteinExistence type="inferred from homology"/>
<evidence type="ECO:0000256" key="1">
    <source>
        <dbReference type="ARBA" id="ARBA00010541"/>
    </source>
</evidence>
<comment type="caution">
    <text evidence="4">The sequence shown here is derived from an EMBL/GenBank/DDBJ whole genome shotgun (WGS) entry which is preliminary data.</text>
</comment>
<dbReference type="RefSeq" id="WP_190548215.1">
    <property type="nucleotide sequence ID" value="NZ_CAWPNO010000089.1"/>
</dbReference>
<evidence type="ECO:0000313" key="4">
    <source>
        <dbReference type="EMBL" id="MBD2199163.1"/>
    </source>
</evidence>
<evidence type="ECO:0000256" key="2">
    <source>
        <dbReference type="ARBA" id="ARBA00022670"/>
    </source>
</evidence>
<evidence type="ECO:0000256" key="3">
    <source>
        <dbReference type="ARBA" id="ARBA00022801"/>
    </source>
</evidence>
<dbReference type="SUPFAM" id="SSF50494">
    <property type="entry name" value="Trypsin-like serine proteases"/>
    <property type="match status" value="1"/>
</dbReference>
<dbReference type="PANTHER" id="PTHR43343:SF3">
    <property type="entry name" value="PROTEASE DO-LIKE 8, CHLOROPLASTIC"/>
    <property type="match status" value="1"/>
</dbReference>
<name>A0ABR8AIQ9_9CYAN</name>
<evidence type="ECO:0000313" key="5">
    <source>
        <dbReference type="Proteomes" id="UP000658514"/>
    </source>
</evidence>
<gene>
    <name evidence="4" type="ORF">H6G24_27395</name>
</gene>
<sequence length="260" mass="28648">MKKSLLILTICLNFYLATFPEQILPENTTLTVANSCIAPELSTVQLHKHAKSITVKVFSGDAWGSGILIHKQGQDYTVLTNDHVLIAGQGKPYRIQTPDSQIYHAVVIEAAKFSGQDLALLRFRSQTKNYQVASLHKSGKLSVDNEVFAAGFPLESPNFLFTTGRIKLLLNQPLKGGLQIGYSNEIQKGMSGGPVLNRQGQVIAINAIHAYPLWGNPYIFHNQEIPSKSLQEQMSALSWAVPIETFLKMAPKSIISQECS</sequence>
<dbReference type="EMBL" id="JACJQH010000054">
    <property type="protein sequence ID" value="MBD2199163.1"/>
    <property type="molecule type" value="Genomic_DNA"/>
</dbReference>
<protein>
    <submittedName>
        <fullName evidence="4">Trypsin-like peptidase domain-containing protein</fullName>
    </submittedName>
</protein>
<keyword evidence="5" id="KW-1185">Reference proteome</keyword>